<dbReference type="STRING" id="1261640.BHK98_12105"/>
<feature type="domain" description="Nitroreductase" evidence="6">
    <location>
        <begin position="8"/>
        <end position="154"/>
    </location>
</feature>
<dbReference type="CDD" id="cd02136">
    <property type="entry name" value="PnbA_NfnB-like"/>
    <property type="match status" value="1"/>
</dbReference>
<evidence type="ECO:0000256" key="1">
    <source>
        <dbReference type="ARBA" id="ARBA00001917"/>
    </source>
</evidence>
<organism evidence="7 8">
    <name type="scientific">Hornefia porci</name>
    <dbReference type="NCBI Taxonomy" id="2652292"/>
    <lineage>
        <taxon>Bacteria</taxon>
        <taxon>Bacillati</taxon>
        <taxon>Bacillota</taxon>
        <taxon>Clostridia</taxon>
        <taxon>Peptostreptococcales</taxon>
        <taxon>Anaerovoracaceae</taxon>
        <taxon>Hornefia</taxon>
    </lineage>
</organism>
<comment type="similarity">
    <text evidence="2">Belongs to the nitroreductase family.</text>
</comment>
<accession>A0A1Q9JKJ5</accession>
<dbReference type="AlphaFoldDB" id="A0A1Q9JKJ5"/>
<dbReference type="RefSeq" id="WP_075714606.1">
    <property type="nucleotide sequence ID" value="NZ_MJIE01000001.1"/>
</dbReference>
<evidence type="ECO:0000313" key="8">
    <source>
        <dbReference type="Proteomes" id="UP000187404"/>
    </source>
</evidence>
<gene>
    <name evidence="7" type="ORF">BHK98_12105</name>
</gene>
<evidence type="ECO:0000256" key="5">
    <source>
        <dbReference type="ARBA" id="ARBA00023002"/>
    </source>
</evidence>
<dbReference type="Proteomes" id="UP000187404">
    <property type="component" value="Unassembled WGS sequence"/>
</dbReference>
<dbReference type="PANTHER" id="PTHR43673:SF2">
    <property type="entry name" value="NITROREDUCTASE"/>
    <property type="match status" value="1"/>
</dbReference>
<evidence type="ECO:0000256" key="4">
    <source>
        <dbReference type="ARBA" id="ARBA00022643"/>
    </source>
</evidence>
<keyword evidence="8" id="KW-1185">Reference proteome</keyword>
<dbReference type="EMBL" id="MJIE01000001">
    <property type="protein sequence ID" value="OLR56740.1"/>
    <property type="molecule type" value="Genomic_DNA"/>
</dbReference>
<dbReference type="PANTHER" id="PTHR43673">
    <property type="entry name" value="NAD(P)H NITROREDUCTASE YDGI-RELATED"/>
    <property type="match status" value="1"/>
</dbReference>
<evidence type="ECO:0000256" key="3">
    <source>
        <dbReference type="ARBA" id="ARBA00022630"/>
    </source>
</evidence>
<sequence>MSDTIQVIKERRSVRKYQDRRVPQEVIDRIVEAGTYAPTGMGKQSPIILQIKNDMVRDELSKQNAEIMGKPGTDPFYGAKDVLVVLANREIPTYLYDGSLVMGTLMLAAKDLGVDSCYIFRAKEEFESEYGKALLKSLGIEGDYEGVGHVILGYAEGGQPKAAPRKQNYVYIVE</sequence>
<dbReference type="InterPro" id="IPR000415">
    <property type="entry name" value="Nitroreductase-like"/>
</dbReference>
<evidence type="ECO:0000313" key="7">
    <source>
        <dbReference type="EMBL" id="OLR56740.1"/>
    </source>
</evidence>
<dbReference type="InterPro" id="IPR029479">
    <property type="entry name" value="Nitroreductase"/>
</dbReference>
<dbReference type="OrthoDB" id="9783470at2"/>
<dbReference type="GO" id="GO:0016491">
    <property type="term" value="F:oxidoreductase activity"/>
    <property type="evidence" value="ECO:0007669"/>
    <property type="project" value="UniProtKB-KW"/>
</dbReference>
<dbReference type="Pfam" id="PF00881">
    <property type="entry name" value="Nitroreductase"/>
    <property type="match status" value="1"/>
</dbReference>
<dbReference type="SUPFAM" id="SSF55469">
    <property type="entry name" value="FMN-dependent nitroreductase-like"/>
    <property type="match status" value="1"/>
</dbReference>
<evidence type="ECO:0000259" key="6">
    <source>
        <dbReference type="Pfam" id="PF00881"/>
    </source>
</evidence>
<comment type="cofactor">
    <cofactor evidence="1">
        <name>FMN</name>
        <dbReference type="ChEBI" id="CHEBI:58210"/>
    </cofactor>
</comment>
<reference evidence="7 8" key="1">
    <citation type="journal article" date="2016" name="Appl. Environ. Microbiol.">
        <title>Function and Phylogeny of Bacterial Butyryl Coenzyme A:Acetate Transferases and Their Diversity in the Proximal Colon of Swine.</title>
        <authorList>
            <person name="Trachsel J."/>
            <person name="Bayles D.O."/>
            <person name="Looft T."/>
            <person name="Levine U.Y."/>
            <person name="Allen H.K."/>
        </authorList>
    </citation>
    <scope>NUCLEOTIDE SEQUENCE [LARGE SCALE GENOMIC DNA]</scope>
    <source>
        <strain evidence="7 8">68-3-10</strain>
    </source>
</reference>
<keyword evidence="5" id="KW-0560">Oxidoreductase</keyword>
<protein>
    <submittedName>
        <fullName evidence="7">Diguanylate cyclase</fullName>
    </submittedName>
</protein>
<keyword evidence="3" id="KW-0285">Flavoprotein</keyword>
<evidence type="ECO:0000256" key="2">
    <source>
        <dbReference type="ARBA" id="ARBA00007118"/>
    </source>
</evidence>
<comment type="caution">
    <text evidence="7">The sequence shown here is derived from an EMBL/GenBank/DDBJ whole genome shotgun (WGS) entry which is preliminary data.</text>
</comment>
<name>A0A1Q9JKJ5_9FIRM</name>
<keyword evidence="4" id="KW-0288">FMN</keyword>
<dbReference type="Gene3D" id="3.40.109.10">
    <property type="entry name" value="NADH Oxidase"/>
    <property type="match status" value="1"/>
</dbReference>
<proteinExistence type="inferred from homology"/>